<comment type="similarity">
    <text evidence="9">Belongs to the GTP-binding SRP family. FtsY subfamily.</text>
</comment>
<keyword evidence="3 9" id="KW-0547">Nucleotide-binding</keyword>
<dbReference type="SMART" id="SM00962">
    <property type="entry name" value="SRP54"/>
    <property type="match status" value="1"/>
</dbReference>
<dbReference type="SMART" id="SM00382">
    <property type="entry name" value="AAA"/>
    <property type="match status" value="1"/>
</dbReference>
<keyword evidence="6 9" id="KW-0472">Membrane</keyword>
<organism evidence="12 13">
    <name type="scientific">Dolichospermum circinale CS-537/01</name>
    <dbReference type="NCBI Taxonomy" id="3021739"/>
    <lineage>
        <taxon>Bacteria</taxon>
        <taxon>Bacillati</taxon>
        <taxon>Cyanobacteriota</taxon>
        <taxon>Cyanophyceae</taxon>
        <taxon>Nostocales</taxon>
        <taxon>Aphanizomenonaceae</taxon>
        <taxon>Dolichospermum</taxon>
        <taxon>Dolichospermum circinale</taxon>
    </lineage>
</organism>
<evidence type="ECO:0000256" key="1">
    <source>
        <dbReference type="ARBA" id="ARBA00022475"/>
    </source>
</evidence>
<dbReference type="Gene3D" id="1.20.120.140">
    <property type="entry name" value="Signal recognition particle SRP54, nucleotide-binding domain"/>
    <property type="match status" value="1"/>
</dbReference>
<proteinExistence type="inferred from homology"/>
<feature type="binding site" evidence="9">
    <location>
        <begin position="369"/>
        <end position="373"/>
    </location>
    <ligand>
        <name>GTP</name>
        <dbReference type="ChEBI" id="CHEBI:37565"/>
    </ligand>
</feature>
<dbReference type="SMART" id="SM00963">
    <property type="entry name" value="SRP54_N"/>
    <property type="match status" value="1"/>
</dbReference>
<keyword evidence="1 9" id="KW-1003">Cell membrane</keyword>
<dbReference type="Gene3D" id="3.40.50.300">
    <property type="entry name" value="P-loop containing nucleotide triphosphate hydrolases"/>
    <property type="match status" value="1"/>
</dbReference>
<dbReference type="Pfam" id="PF02881">
    <property type="entry name" value="SRP54_N"/>
    <property type="match status" value="1"/>
</dbReference>
<sequence length="482" mass="52490">MAFNWFNRPQTQSADTPQTETPASSATPPETIVPDTEDLLAFAKAAYKNIQEKQQVETVAPVTVAEETIPEKIVATEEVITLAENAVEITEDIVNELQPEVANLSFLERAAAERQAKQEKLIASSIETEIPEILTTTTETEVTIPELVFDDGFRWSAEVLAAQGRKAEDISLEEITWLKKLRQGLDKTRRNILNRLKSIVGQGPLNQDAVNEIESLLLQADVGVEATEYIITALQKKLLAEVTPPEQAIAYLKEILRDMLDAPLQNHVKSRFAPEKDTLTIWLITGVNGAGKTTTIGKISHLAQKSGYKCLIGAADTFRAAAVEQVKVWGNRSGVEVIANPSKNTDPAAVVFDAITAAQARETELLLIDTAGRLQNKKNLMEELSKIRKIITKKAPNTHVESLLVLDATLGQNGLRQAEVFSQAAQLSGVVLTKLDGTARGGVALAVVQQLGLPIRFIGAGEGIEDLRPFSSYEFVEALLSG</sequence>
<keyword evidence="7 9" id="KW-0675">Receptor</keyword>
<dbReference type="EC" id="3.6.5.4" evidence="9"/>
<dbReference type="NCBIfam" id="TIGR00064">
    <property type="entry name" value="ftsY"/>
    <property type="match status" value="1"/>
</dbReference>
<reference evidence="12 13" key="1">
    <citation type="submission" date="2023-01" db="EMBL/GenBank/DDBJ databases">
        <title>Genomes from the Australian National Cyanobacteria Reference Collection.</title>
        <authorList>
            <person name="Willis A."/>
            <person name="Lee E.M.F."/>
        </authorList>
    </citation>
    <scope>NUCLEOTIDE SEQUENCE [LARGE SCALE GENOMIC DNA]</scope>
    <source>
        <strain evidence="12 13">CS-537/01</strain>
    </source>
</reference>
<feature type="region of interest" description="Disordered" evidence="10">
    <location>
        <begin position="1"/>
        <end position="32"/>
    </location>
</feature>
<keyword evidence="5 9" id="KW-0342">GTP-binding</keyword>
<dbReference type="InterPro" id="IPR027417">
    <property type="entry name" value="P-loop_NTPase"/>
</dbReference>
<dbReference type="HAMAP" id="MF_00920">
    <property type="entry name" value="FtsY"/>
    <property type="match status" value="1"/>
</dbReference>
<name>A0ABT5A9X7_9CYAN</name>
<evidence type="ECO:0000256" key="7">
    <source>
        <dbReference type="ARBA" id="ARBA00023170"/>
    </source>
</evidence>
<comment type="subunit">
    <text evidence="9">Part of the signal recognition particle protein translocation system, which is composed of SRP and FtsY.</text>
</comment>
<dbReference type="InterPro" id="IPR013822">
    <property type="entry name" value="Signal_recog_particl_SRP54_hlx"/>
</dbReference>
<keyword evidence="4 9" id="KW-0378">Hydrolase</keyword>
<evidence type="ECO:0000256" key="6">
    <source>
        <dbReference type="ARBA" id="ARBA00023136"/>
    </source>
</evidence>
<dbReference type="InterPro" id="IPR000897">
    <property type="entry name" value="SRP54_GTPase_dom"/>
</dbReference>
<evidence type="ECO:0000256" key="10">
    <source>
        <dbReference type="SAM" id="MobiDB-lite"/>
    </source>
</evidence>
<keyword evidence="13" id="KW-1185">Reference proteome</keyword>
<dbReference type="Pfam" id="PF00448">
    <property type="entry name" value="SRP54"/>
    <property type="match status" value="1"/>
</dbReference>
<comment type="caution">
    <text evidence="12">The sequence shown here is derived from an EMBL/GenBank/DDBJ whole genome shotgun (WGS) entry which is preliminary data.</text>
</comment>
<evidence type="ECO:0000256" key="4">
    <source>
        <dbReference type="ARBA" id="ARBA00022801"/>
    </source>
</evidence>
<dbReference type="PROSITE" id="PS00300">
    <property type="entry name" value="SRP54"/>
    <property type="match status" value="1"/>
</dbReference>
<dbReference type="SUPFAM" id="SSF52540">
    <property type="entry name" value="P-loop containing nucleoside triphosphate hydrolases"/>
    <property type="match status" value="1"/>
</dbReference>
<dbReference type="InterPro" id="IPR042101">
    <property type="entry name" value="SRP54_N_sf"/>
</dbReference>
<accession>A0ABT5A9X7</accession>
<dbReference type="SUPFAM" id="SSF47364">
    <property type="entry name" value="Domain of the SRP/SRP receptor G-proteins"/>
    <property type="match status" value="1"/>
</dbReference>
<dbReference type="Proteomes" id="UP001212123">
    <property type="component" value="Unassembled WGS sequence"/>
</dbReference>
<dbReference type="CDD" id="cd17874">
    <property type="entry name" value="FtsY"/>
    <property type="match status" value="1"/>
</dbReference>
<comment type="subcellular location">
    <subcellularLocation>
        <location evidence="9">Cell membrane</location>
        <topology evidence="9">Peripheral membrane protein</topology>
        <orientation evidence="9">Cytoplasmic side</orientation>
    </subcellularLocation>
    <subcellularLocation>
        <location evidence="9">Cytoplasm</location>
    </subcellularLocation>
</comment>
<comment type="function">
    <text evidence="9">Involved in targeting and insertion of nascent membrane proteins into the cytoplasmic membrane. Acts as a receptor for the complex formed by the signal recognition particle (SRP) and the ribosome-nascent chain (RNC).</text>
</comment>
<gene>
    <name evidence="9 12" type="primary">ftsY</name>
    <name evidence="12" type="ORF">PN492_19800</name>
</gene>
<feature type="compositionally biased region" description="Polar residues" evidence="10">
    <location>
        <begin position="7"/>
        <end position="28"/>
    </location>
</feature>
<dbReference type="EMBL" id="JAQMTU010000127">
    <property type="protein sequence ID" value="MDB9488766.1"/>
    <property type="molecule type" value="Genomic_DNA"/>
</dbReference>
<evidence type="ECO:0000256" key="3">
    <source>
        <dbReference type="ARBA" id="ARBA00022741"/>
    </source>
</evidence>
<dbReference type="InterPro" id="IPR003593">
    <property type="entry name" value="AAA+_ATPase"/>
</dbReference>
<dbReference type="PANTHER" id="PTHR43134">
    <property type="entry name" value="SIGNAL RECOGNITION PARTICLE RECEPTOR SUBUNIT ALPHA"/>
    <property type="match status" value="1"/>
</dbReference>
<feature type="binding site" evidence="9">
    <location>
        <begin position="286"/>
        <end position="293"/>
    </location>
    <ligand>
        <name>GTP</name>
        <dbReference type="ChEBI" id="CHEBI:37565"/>
    </ligand>
</feature>
<evidence type="ECO:0000256" key="2">
    <source>
        <dbReference type="ARBA" id="ARBA00022490"/>
    </source>
</evidence>
<evidence type="ECO:0000256" key="8">
    <source>
        <dbReference type="ARBA" id="ARBA00048027"/>
    </source>
</evidence>
<feature type="binding site" evidence="9">
    <location>
        <begin position="433"/>
        <end position="436"/>
    </location>
    <ligand>
        <name>GTP</name>
        <dbReference type="ChEBI" id="CHEBI:37565"/>
    </ligand>
</feature>
<evidence type="ECO:0000256" key="5">
    <source>
        <dbReference type="ARBA" id="ARBA00023134"/>
    </source>
</evidence>
<evidence type="ECO:0000256" key="9">
    <source>
        <dbReference type="HAMAP-Rule" id="MF_00920"/>
    </source>
</evidence>
<evidence type="ECO:0000313" key="13">
    <source>
        <dbReference type="Proteomes" id="UP001212123"/>
    </source>
</evidence>
<dbReference type="InterPro" id="IPR004390">
    <property type="entry name" value="SR_rcpt_FtsY"/>
</dbReference>
<dbReference type="RefSeq" id="WP_271791934.1">
    <property type="nucleotide sequence ID" value="NZ_JAQMTU010000127.1"/>
</dbReference>
<dbReference type="PANTHER" id="PTHR43134:SF1">
    <property type="entry name" value="SIGNAL RECOGNITION PARTICLE RECEPTOR SUBUNIT ALPHA"/>
    <property type="match status" value="1"/>
</dbReference>
<dbReference type="InterPro" id="IPR036225">
    <property type="entry name" value="SRP/SRP_N"/>
</dbReference>
<feature type="domain" description="SRP54-type proteins GTP-binding" evidence="11">
    <location>
        <begin position="454"/>
        <end position="467"/>
    </location>
</feature>
<evidence type="ECO:0000313" key="12">
    <source>
        <dbReference type="EMBL" id="MDB9488766.1"/>
    </source>
</evidence>
<keyword evidence="2 9" id="KW-0963">Cytoplasm</keyword>
<evidence type="ECO:0000259" key="11">
    <source>
        <dbReference type="PROSITE" id="PS00300"/>
    </source>
</evidence>
<comment type="catalytic activity">
    <reaction evidence="8 9">
        <text>GTP + H2O = GDP + phosphate + H(+)</text>
        <dbReference type="Rhea" id="RHEA:19669"/>
        <dbReference type="ChEBI" id="CHEBI:15377"/>
        <dbReference type="ChEBI" id="CHEBI:15378"/>
        <dbReference type="ChEBI" id="CHEBI:37565"/>
        <dbReference type="ChEBI" id="CHEBI:43474"/>
        <dbReference type="ChEBI" id="CHEBI:58189"/>
        <dbReference type="EC" id="3.6.5.4"/>
    </reaction>
</comment>
<protein>
    <recommendedName>
        <fullName evidence="9">Signal recognition particle receptor FtsY</fullName>
        <shortName evidence="9">SRP receptor</shortName>
        <ecNumber evidence="9">3.6.5.4</ecNumber>
    </recommendedName>
</protein>